<reference evidence="8 9" key="1">
    <citation type="submission" date="2019-01" db="EMBL/GenBank/DDBJ databases">
        <title>Draft Genome Sequencing of Zygosaccharomyces mellis Ca-7.</title>
        <authorList>
            <person name="Shiwa Y."/>
            <person name="Kanesaki Y."/>
            <person name="Ishige T."/>
            <person name="Mura K."/>
            <person name="Hori T."/>
            <person name="Tamura T."/>
        </authorList>
    </citation>
    <scope>NUCLEOTIDE SEQUENCE [LARGE SCALE GENOMIC DNA]</scope>
    <source>
        <strain evidence="8 9">Ca-7</strain>
    </source>
</reference>
<dbReference type="InterPro" id="IPR018468">
    <property type="entry name" value="SFR1/Mei5"/>
</dbReference>
<feature type="compositionally biased region" description="Polar residues" evidence="7">
    <location>
        <begin position="1"/>
        <end position="13"/>
    </location>
</feature>
<evidence type="ECO:0000256" key="7">
    <source>
        <dbReference type="SAM" id="MobiDB-lite"/>
    </source>
</evidence>
<comment type="subcellular location">
    <subcellularLocation>
        <location evidence="1">Nucleus</location>
    </subcellularLocation>
</comment>
<dbReference type="Gene3D" id="6.10.140.1020">
    <property type="match status" value="1"/>
</dbReference>
<dbReference type="GO" id="GO:0005634">
    <property type="term" value="C:nucleus"/>
    <property type="evidence" value="ECO:0007669"/>
    <property type="project" value="UniProtKB-SubCell"/>
</dbReference>
<keyword evidence="6" id="KW-0175">Coiled coil</keyword>
<gene>
    <name evidence="8" type="ORF">ZYGM_002565</name>
</gene>
<keyword evidence="5" id="KW-0539">Nucleus</keyword>
<dbReference type="Proteomes" id="UP000301737">
    <property type="component" value="Unassembled WGS sequence"/>
</dbReference>
<evidence type="ECO:0000256" key="2">
    <source>
        <dbReference type="ARBA" id="ARBA00008729"/>
    </source>
</evidence>
<accession>A0A4C2EAJ7</accession>
<dbReference type="AlphaFoldDB" id="A0A4C2EAJ7"/>
<feature type="region of interest" description="Disordered" evidence="7">
    <location>
        <begin position="1"/>
        <end position="21"/>
    </location>
</feature>
<dbReference type="OrthoDB" id="27934at2759"/>
<evidence type="ECO:0000256" key="1">
    <source>
        <dbReference type="ARBA" id="ARBA00004123"/>
    </source>
</evidence>
<proteinExistence type="inferred from homology"/>
<evidence type="ECO:0000313" key="9">
    <source>
        <dbReference type="Proteomes" id="UP000301737"/>
    </source>
</evidence>
<name>A0A4C2EAJ7_9SACH</name>
<keyword evidence="3" id="KW-0227">DNA damage</keyword>
<keyword evidence="9" id="KW-1185">Reference proteome</keyword>
<protein>
    <recommendedName>
        <fullName evidence="10">Meiosis protein 5</fullName>
    </recommendedName>
</protein>
<dbReference type="Pfam" id="PF10376">
    <property type="entry name" value="Mei5"/>
    <property type="match status" value="1"/>
</dbReference>
<sequence>MDSNAPANSSPNYISIPRRPCAFRPPVKKDQQFSETPNTLVKASVGKVGKGSIEDKRLANELKLLGSEYTRQMNSYKIENNQLDQAIKILKNYEQELNVMKLIDKWRMICQGGLSYLLNATMLKILKIGGYEELKRKEIQAEKRKIEYQIDDSLRDEMESVVESEEFRMIPEEDQVEYKKRMEDKVEEMEAWKEKALSKLDEQIKLSAHQEMTMQELAQRLKVDYKLVFPE</sequence>
<evidence type="ECO:0000256" key="4">
    <source>
        <dbReference type="ARBA" id="ARBA00023204"/>
    </source>
</evidence>
<organism evidence="8 9">
    <name type="scientific">Zygosaccharomyces mellis</name>
    <dbReference type="NCBI Taxonomy" id="42258"/>
    <lineage>
        <taxon>Eukaryota</taxon>
        <taxon>Fungi</taxon>
        <taxon>Dikarya</taxon>
        <taxon>Ascomycota</taxon>
        <taxon>Saccharomycotina</taxon>
        <taxon>Saccharomycetes</taxon>
        <taxon>Saccharomycetales</taxon>
        <taxon>Saccharomycetaceae</taxon>
        <taxon>Zygosaccharomyces</taxon>
    </lineage>
</organism>
<keyword evidence="4" id="KW-0234">DNA repair</keyword>
<feature type="coiled-coil region" evidence="6">
    <location>
        <begin position="76"/>
        <end position="103"/>
    </location>
</feature>
<comment type="caution">
    <text evidence="8">The sequence shown here is derived from an EMBL/GenBank/DDBJ whole genome shotgun (WGS) entry which is preliminary data.</text>
</comment>
<evidence type="ECO:0000313" key="8">
    <source>
        <dbReference type="EMBL" id="GCF00834.1"/>
    </source>
</evidence>
<evidence type="ECO:0000256" key="5">
    <source>
        <dbReference type="ARBA" id="ARBA00023242"/>
    </source>
</evidence>
<evidence type="ECO:0000256" key="6">
    <source>
        <dbReference type="SAM" id="Coils"/>
    </source>
</evidence>
<dbReference type="GO" id="GO:0006281">
    <property type="term" value="P:DNA repair"/>
    <property type="evidence" value="ECO:0007669"/>
    <property type="project" value="UniProtKB-KW"/>
</dbReference>
<evidence type="ECO:0008006" key="10">
    <source>
        <dbReference type="Google" id="ProtNLM"/>
    </source>
</evidence>
<dbReference type="EMBL" id="BIMX01000022">
    <property type="protein sequence ID" value="GCF00834.1"/>
    <property type="molecule type" value="Genomic_DNA"/>
</dbReference>
<evidence type="ECO:0000256" key="3">
    <source>
        <dbReference type="ARBA" id="ARBA00022763"/>
    </source>
</evidence>
<comment type="similarity">
    <text evidence="2">Belongs to the SFR1/MEI5 family.</text>
</comment>